<dbReference type="InterPro" id="IPR036061">
    <property type="entry name" value="CheW-like_dom_sf"/>
</dbReference>
<dbReference type="InterPro" id="IPR058661">
    <property type="entry name" value="FimL_2nd"/>
</dbReference>
<keyword evidence="15" id="KW-1185">Reference proteome</keyword>
<dbReference type="Pfam" id="PF26379">
    <property type="entry name" value="FimL_2nd"/>
    <property type="match status" value="1"/>
</dbReference>
<dbReference type="Gene3D" id="3.30.565.10">
    <property type="entry name" value="Histidine kinase-like ATPase, C-terminal domain"/>
    <property type="match status" value="1"/>
</dbReference>
<feature type="domain" description="Response regulatory" evidence="11">
    <location>
        <begin position="1893"/>
        <end position="2009"/>
    </location>
</feature>
<accession>A0ABU2WLD4</accession>
<dbReference type="SMART" id="SM00387">
    <property type="entry name" value="HATPase_c"/>
    <property type="match status" value="1"/>
</dbReference>
<protein>
    <recommendedName>
        <fullName evidence="2">histidine kinase</fullName>
        <ecNumber evidence="2">2.7.13.3</ecNumber>
    </recommendedName>
</protein>
<dbReference type="InterPro" id="IPR004358">
    <property type="entry name" value="Sig_transdc_His_kin-like_C"/>
</dbReference>
<feature type="domain" description="HPt" evidence="13">
    <location>
        <begin position="999"/>
        <end position="1111"/>
    </location>
</feature>
<evidence type="ECO:0000313" key="14">
    <source>
        <dbReference type="EMBL" id="MDT0498024.1"/>
    </source>
</evidence>
<keyword evidence="6" id="KW-0902">Two-component regulatory system</keyword>
<evidence type="ECO:0000256" key="6">
    <source>
        <dbReference type="ARBA" id="ARBA00023012"/>
    </source>
</evidence>
<feature type="domain" description="CheW-like" evidence="12">
    <location>
        <begin position="1730"/>
        <end position="1873"/>
    </location>
</feature>
<dbReference type="Pfam" id="PF01584">
    <property type="entry name" value="CheW"/>
    <property type="match status" value="1"/>
</dbReference>
<evidence type="ECO:0000256" key="3">
    <source>
        <dbReference type="ARBA" id="ARBA00022553"/>
    </source>
</evidence>
<comment type="catalytic activity">
    <reaction evidence="1">
        <text>ATP + protein L-histidine = ADP + protein N-phospho-L-histidine.</text>
        <dbReference type="EC" id="2.7.13.3"/>
    </reaction>
</comment>
<feature type="modified residue" description="Phosphohistidine" evidence="7">
    <location>
        <position position="1241"/>
    </location>
</feature>
<dbReference type="EMBL" id="JAVRIC010000016">
    <property type="protein sequence ID" value="MDT0498024.1"/>
    <property type="molecule type" value="Genomic_DNA"/>
</dbReference>
<dbReference type="PRINTS" id="PR00344">
    <property type="entry name" value="BCTRLSENSOR"/>
</dbReference>
<dbReference type="InterPro" id="IPR003594">
    <property type="entry name" value="HATPase_dom"/>
</dbReference>
<evidence type="ECO:0000256" key="5">
    <source>
        <dbReference type="ARBA" id="ARBA00022777"/>
    </source>
</evidence>
<keyword evidence="5" id="KW-0418">Kinase</keyword>
<evidence type="ECO:0000256" key="1">
    <source>
        <dbReference type="ARBA" id="ARBA00000085"/>
    </source>
</evidence>
<dbReference type="SMART" id="SM01231">
    <property type="entry name" value="H-kinase_dim"/>
    <property type="match status" value="1"/>
</dbReference>
<dbReference type="InterPro" id="IPR001789">
    <property type="entry name" value="Sig_transdc_resp-reg_receiver"/>
</dbReference>
<evidence type="ECO:0000256" key="2">
    <source>
        <dbReference type="ARBA" id="ARBA00012438"/>
    </source>
</evidence>
<feature type="domain" description="HPt" evidence="13">
    <location>
        <begin position="713"/>
        <end position="817"/>
    </location>
</feature>
<feature type="modified residue" description="Phosphohistidine" evidence="7">
    <location>
        <position position="1046"/>
    </location>
</feature>
<feature type="modified residue" description="Phosphohistidine" evidence="7">
    <location>
        <position position="632"/>
    </location>
</feature>
<dbReference type="InterPro" id="IPR005467">
    <property type="entry name" value="His_kinase_dom"/>
</dbReference>
<dbReference type="InterPro" id="IPR008207">
    <property type="entry name" value="Sig_transdc_His_kin_Hpt_dom"/>
</dbReference>
<dbReference type="EC" id="2.7.13.3" evidence="2"/>
<dbReference type="PANTHER" id="PTHR43395:SF8">
    <property type="entry name" value="HISTIDINE KINASE"/>
    <property type="match status" value="1"/>
</dbReference>
<name>A0ABU2WLD4_9GAMM</name>
<comment type="caution">
    <text evidence="14">The sequence shown here is derived from an EMBL/GenBank/DDBJ whole genome shotgun (WGS) entry which is preliminary data.</text>
</comment>
<feature type="modified residue" description="4-aspartylphosphate" evidence="8">
    <location>
        <position position="1942"/>
    </location>
</feature>
<evidence type="ECO:0000256" key="7">
    <source>
        <dbReference type="PROSITE-ProRule" id="PRU00110"/>
    </source>
</evidence>
<dbReference type="SMART" id="SM00073">
    <property type="entry name" value="HPT"/>
    <property type="match status" value="4"/>
</dbReference>
<dbReference type="SMART" id="SM00260">
    <property type="entry name" value="CheW"/>
    <property type="match status" value="1"/>
</dbReference>
<dbReference type="SUPFAM" id="SSF50341">
    <property type="entry name" value="CheW-like"/>
    <property type="match status" value="1"/>
</dbReference>
<dbReference type="CDD" id="cd17546">
    <property type="entry name" value="REC_hyHK_CKI1_RcsC-like"/>
    <property type="match status" value="1"/>
</dbReference>
<dbReference type="Proteomes" id="UP001254608">
    <property type="component" value="Unassembled WGS sequence"/>
</dbReference>
<dbReference type="SUPFAM" id="SSF55874">
    <property type="entry name" value="ATPase domain of HSP90 chaperone/DNA topoisomerase II/histidine kinase"/>
    <property type="match status" value="1"/>
</dbReference>
<dbReference type="InterPro" id="IPR004105">
    <property type="entry name" value="CheA-like_dim"/>
</dbReference>
<evidence type="ECO:0000313" key="15">
    <source>
        <dbReference type="Proteomes" id="UP001254608"/>
    </source>
</evidence>
<dbReference type="PROSITE" id="PS50110">
    <property type="entry name" value="RESPONSE_REGULATORY"/>
    <property type="match status" value="1"/>
</dbReference>
<dbReference type="InterPro" id="IPR011006">
    <property type="entry name" value="CheY-like_superfamily"/>
</dbReference>
<gene>
    <name evidence="14" type="ORF">RM530_11710</name>
</gene>
<keyword evidence="3 8" id="KW-0597">Phosphoprotein</keyword>
<dbReference type="Gene3D" id="3.40.50.2300">
    <property type="match status" value="1"/>
</dbReference>
<evidence type="ECO:0000259" key="12">
    <source>
        <dbReference type="PROSITE" id="PS50851"/>
    </source>
</evidence>
<dbReference type="Pfam" id="PF01627">
    <property type="entry name" value="Hpt"/>
    <property type="match status" value="4"/>
</dbReference>
<organism evidence="14 15">
    <name type="scientific">Banduia mediterranea</name>
    <dbReference type="NCBI Taxonomy" id="3075609"/>
    <lineage>
        <taxon>Bacteria</taxon>
        <taxon>Pseudomonadati</taxon>
        <taxon>Pseudomonadota</taxon>
        <taxon>Gammaproteobacteria</taxon>
        <taxon>Nevskiales</taxon>
        <taxon>Algiphilaceae</taxon>
        <taxon>Banduia</taxon>
    </lineage>
</organism>
<feature type="region of interest" description="Disordered" evidence="9">
    <location>
        <begin position="1303"/>
        <end position="1375"/>
    </location>
</feature>
<dbReference type="PANTHER" id="PTHR43395">
    <property type="entry name" value="SENSOR HISTIDINE KINASE CHEA"/>
    <property type="match status" value="1"/>
</dbReference>
<dbReference type="SMART" id="SM00448">
    <property type="entry name" value="REC"/>
    <property type="match status" value="1"/>
</dbReference>
<dbReference type="Pfam" id="PF02518">
    <property type="entry name" value="HATPase_c"/>
    <property type="match status" value="1"/>
</dbReference>
<dbReference type="SUPFAM" id="SSF52172">
    <property type="entry name" value="CheY-like"/>
    <property type="match status" value="1"/>
</dbReference>
<keyword evidence="4" id="KW-0808">Transferase</keyword>
<feature type="modified residue" description="Phosphohistidine" evidence="7">
    <location>
        <position position="760"/>
    </location>
</feature>
<reference evidence="14 15" key="1">
    <citation type="submission" date="2023-09" db="EMBL/GenBank/DDBJ databases">
        <authorList>
            <person name="Rey-Velasco X."/>
        </authorList>
    </citation>
    <scope>NUCLEOTIDE SEQUENCE [LARGE SCALE GENOMIC DNA]</scope>
    <source>
        <strain evidence="14 15">W345</strain>
    </source>
</reference>
<proteinExistence type="predicted"/>
<dbReference type="Gene3D" id="1.20.120.160">
    <property type="entry name" value="HPT domain"/>
    <property type="match status" value="5"/>
</dbReference>
<evidence type="ECO:0000259" key="10">
    <source>
        <dbReference type="PROSITE" id="PS50109"/>
    </source>
</evidence>
<evidence type="ECO:0000259" key="13">
    <source>
        <dbReference type="PROSITE" id="PS50894"/>
    </source>
</evidence>
<dbReference type="PROSITE" id="PS50109">
    <property type="entry name" value="HIS_KIN"/>
    <property type="match status" value="1"/>
</dbReference>
<evidence type="ECO:0000256" key="4">
    <source>
        <dbReference type="ARBA" id="ARBA00022679"/>
    </source>
</evidence>
<dbReference type="InterPro" id="IPR051315">
    <property type="entry name" value="Bact_Chemotaxis_CheA"/>
</dbReference>
<dbReference type="InterPro" id="IPR036641">
    <property type="entry name" value="HPT_dom_sf"/>
</dbReference>
<dbReference type="SUPFAM" id="SSF47226">
    <property type="entry name" value="Histidine-containing phosphotransfer domain, HPT domain"/>
    <property type="match status" value="5"/>
</dbReference>
<dbReference type="CDD" id="cd00088">
    <property type="entry name" value="HPT"/>
    <property type="match status" value="4"/>
</dbReference>
<dbReference type="InterPro" id="IPR036890">
    <property type="entry name" value="HATPase_C_sf"/>
</dbReference>
<feature type="compositionally biased region" description="Low complexity" evidence="9">
    <location>
        <begin position="1327"/>
        <end position="1338"/>
    </location>
</feature>
<dbReference type="Pfam" id="PF00072">
    <property type="entry name" value="Response_reg"/>
    <property type="match status" value="1"/>
</dbReference>
<feature type="domain" description="Histidine kinase" evidence="10">
    <location>
        <begin position="1592"/>
        <end position="1728"/>
    </location>
</feature>
<evidence type="ECO:0000256" key="8">
    <source>
        <dbReference type="PROSITE-ProRule" id="PRU00169"/>
    </source>
</evidence>
<evidence type="ECO:0000256" key="9">
    <source>
        <dbReference type="SAM" id="MobiDB-lite"/>
    </source>
</evidence>
<feature type="domain" description="HPt" evidence="13">
    <location>
        <begin position="585"/>
        <end position="689"/>
    </location>
</feature>
<feature type="domain" description="HPt" evidence="13">
    <location>
        <begin position="1194"/>
        <end position="1301"/>
    </location>
</feature>
<evidence type="ECO:0000259" key="11">
    <source>
        <dbReference type="PROSITE" id="PS50110"/>
    </source>
</evidence>
<dbReference type="Gene3D" id="2.30.30.40">
    <property type="entry name" value="SH3 Domains"/>
    <property type="match status" value="1"/>
</dbReference>
<sequence length="2011" mass="218748">MIASRPSLASGLHWVRPEIEACLQRVRTQLENAMESADERAGLLAAVAELRQVLGTTSLIQCAGASILAEEMLATTQRLSEDAISDRETACGAVLGATLQLADYLDALSGGAEDCVLVLQALINELRLTRGVAVLTEAELFAAQMRLIGVELPLPGGRDVQTAGMTAAKLLPAAQQSMLQWLKDDDIRTAVARLGKVAEHLRQGATVPAAAQLWRIVAGVAEAVLGQGLEDSLEVKRLCGRAVQQIKRTVEIGEDAAAAQFDELAYQLLFHVGRSRARGARVTFLRRAFALDQRLPSSSALEAMARKLRGPNTRLLQKLSDEIRADLAKVKDTIDLVVRAGERASVDLSQTAAQLRGIANTLGMLGLVTLQRVAQNQSDAVVRLRSADGAGAGLWMDVATALLRIENSLDAALFRQLRRSDPELASASQYDEGTPPSADFDEGFGALLRESLVNLSKFKNAADLALRQGSRDGLPSAQTLLGEIRAGLRILDDERAAGLIGELLRYVEQDGFPAGILVQAQAERFADAVACTEFYLEALQSRSPDSARLRDDLAAYIERLEFADGAADTDQAELESSPLVASQVLDEVDPEIREVFVQEAGEVLETLRSQLAPWQREPGDVAHLLEVRRAFHTLKGSGRMVGADLIGDYGWACENLLNRCRDGEMKVDSEVLDLIARAVTLLPELIHSFREQREPPATAAELIAAAQELTERAVNDAAAMRSVFHDDARRHLQRVQNWMDQQDADAGAHTVDPEVVRALHTLRGSAAVVGYGAISQLAGLLERGLDFTGLGASEQPVERLKLIADAVLQLGQWLDQQPPAPAEAALPWQSRVIDILGMPSEVADGEPDDQQLAELFTHEVFDCLQQIEACIEAWRQQPDAAHHAAQAAALFRTVRDAAQAAHSSALESAATAFEARLGHAEFREARKSRRDAPFFSAVSEAIEGIYQLLDAIRDGRAPDRDDALIGRIQALGGSAIEIEEATSVADEAGADAPFEAVPVGDRDPALTDIFLSEAEELLALVEGGFDEWQATPLRDAPDAEVMRALHTLKGSARMAGFESLGEVGHRLESFVEAAAQSPRVARDASYFGRLANVVDGLHRAVDQIRRGYEPEVEPLFVELEIQQAEPASAADWTVPESDAGFVEAASREYEVRDELIVEIPRFAEQRDDAADIGLPAAPAAQPFVPLPAHPAPSAEDDDAELLAIFSAEAAELLEQMEAALVTWRTQPTDAAPLQDLQRILHTLKGGARMAGRYAMGAAVHEMESLVDDMASTYLPTDDLAFDQLHTRFEQLQHMHDRLVRGDESFDDEEDQPIEAPYDWSPPPAPEAPEAGSAAAELPEPVPPIEWNDAPPESPTETGPEPVLATGLPDERPPPMRVWDPQLFWRPEDDSGLWPQQRRELARVPVERLDSLLNAASEMSIYRSRLEQRNLETGSQLAEMESTVNRIREQLRQMDIETEAQIAARGLIQTPSESGDDRYSAEFDPLELDRYSRMQELSRALSESVGDLGSLHDSLYQVTQDAGSLLQQQGRINTEVQQGLMGTLMVPFSRQVARLQRVVRQTAVEAGRLAEVSFLGVEAELDRNVLERMTAPLEHLLRNAIVHGIEPATVRTGLGKREVGEIVISLQRDGTQLVIEIRDDGQGLDIDAIRDQAIARGLMPPNLELSELQVAQFIFEPGFSTAHELTQNAGRGVGMDVVASEVKQLGGTLDLETERGGGTCFAIRLPLTLAVSQALLVTVGTELYAIPLSSIEGIARVPRAQLDQYFGDSDATLSYGGADYPLRYLGDYLGVSRLETDESRTVPTILVRIPEGIGGGERRMGLVVDSMQGNREVVSKAVGPQVSSIVGVTGATILADGAVVLILDAPALVQDRTRRALLAEAQSAAAPRADDRAMIMVVDDSITMRRVAERLLTRHGYRVLTARDGLDAIAQLATESPTAILLDIEMPRADGFEVAAHVRNSERISDVPIIMITSRSGDKHRQRARELGVNRYLIKPYQEDQLLSEIRGVLVS</sequence>
<dbReference type="InterPro" id="IPR002545">
    <property type="entry name" value="CheW-lke_dom"/>
</dbReference>
<dbReference type="RefSeq" id="WP_311365414.1">
    <property type="nucleotide sequence ID" value="NZ_JAVRIC010000016.1"/>
</dbReference>
<dbReference type="PROSITE" id="PS50851">
    <property type="entry name" value="CHEW"/>
    <property type="match status" value="1"/>
</dbReference>
<dbReference type="PROSITE" id="PS50894">
    <property type="entry name" value="HPT"/>
    <property type="match status" value="4"/>
</dbReference>